<dbReference type="InterPro" id="IPR003593">
    <property type="entry name" value="AAA+_ATPase"/>
</dbReference>
<dbReference type="InterPro" id="IPR017871">
    <property type="entry name" value="ABC_transporter-like_CS"/>
</dbReference>
<keyword evidence="11" id="KW-1185">Reference proteome</keyword>
<feature type="domain" description="ABC transporter" evidence="9">
    <location>
        <begin position="1"/>
        <end position="224"/>
    </location>
</feature>
<keyword evidence="6" id="KW-1278">Translocase</keyword>
<evidence type="ECO:0000256" key="7">
    <source>
        <dbReference type="ARBA" id="ARBA00023136"/>
    </source>
</evidence>
<keyword evidence="2" id="KW-0813">Transport</keyword>
<dbReference type="PANTHER" id="PTHR42711">
    <property type="entry name" value="ABC TRANSPORTER ATP-BINDING PROTEIN"/>
    <property type="match status" value="1"/>
</dbReference>
<keyword evidence="5 10" id="KW-0067">ATP-binding</keyword>
<dbReference type="FunFam" id="3.40.50.300:FF:000589">
    <property type="entry name" value="ABC transporter, ATP-binding subunit"/>
    <property type="match status" value="1"/>
</dbReference>
<dbReference type="InterPro" id="IPR027417">
    <property type="entry name" value="P-loop_NTPase"/>
</dbReference>
<dbReference type="SUPFAM" id="SSF52540">
    <property type="entry name" value="P-loop containing nucleoside triphosphate hydrolases"/>
    <property type="match status" value="1"/>
</dbReference>
<dbReference type="GO" id="GO:0005886">
    <property type="term" value="C:plasma membrane"/>
    <property type="evidence" value="ECO:0007669"/>
    <property type="project" value="UniProtKB-SubCell"/>
</dbReference>
<dbReference type="PROSITE" id="PS00211">
    <property type="entry name" value="ABC_TRANSPORTER_1"/>
    <property type="match status" value="1"/>
</dbReference>
<dbReference type="EMBL" id="CP031165">
    <property type="protein sequence ID" value="AXV07651.1"/>
    <property type="molecule type" value="Genomic_DNA"/>
</dbReference>
<dbReference type="GO" id="GO:0046677">
    <property type="term" value="P:response to antibiotic"/>
    <property type="evidence" value="ECO:0007669"/>
    <property type="project" value="UniProtKB-KW"/>
</dbReference>
<evidence type="ECO:0000259" key="9">
    <source>
        <dbReference type="PROSITE" id="PS50893"/>
    </source>
</evidence>
<name>A0A346XZK4_9ACTN</name>
<evidence type="ECO:0000313" key="11">
    <source>
        <dbReference type="Proteomes" id="UP000264006"/>
    </source>
</evidence>
<dbReference type="Pfam" id="PF00005">
    <property type="entry name" value="ABC_tran"/>
    <property type="match status" value="1"/>
</dbReference>
<evidence type="ECO:0000256" key="6">
    <source>
        <dbReference type="ARBA" id="ARBA00022967"/>
    </source>
</evidence>
<keyword evidence="4" id="KW-0547">Nucleotide-binding</keyword>
<evidence type="ECO:0000256" key="2">
    <source>
        <dbReference type="ARBA" id="ARBA00022448"/>
    </source>
</evidence>
<reference evidence="10 11" key="1">
    <citation type="submission" date="2018-09" db="EMBL/GenBank/DDBJ databases">
        <title>Complete genome sequence of Euzebya sp. DY32-46 isolated from seawater of Pacific Ocean.</title>
        <authorList>
            <person name="Xu L."/>
            <person name="Wu Y.-H."/>
            <person name="Xu X.-W."/>
        </authorList>
    </citation>
    <scope>NUCLEOTIDE SEQUENCE [LARGE SCALE GENOMIC DNA]</scope>
    <source>
        <strain evidence="10 11">DY32-46</strain>
    </source>
</reference>
<dbReference type="Proteomes" id="UP000264006">
    <property type="component" value="Chromosome"/>
</dbReference>
<dbReference type="GO" id="GO:0016887">
    <property type="term" value="F:ATP hydrolysis activity"/>
    <property type="evidence" value="ECO:0007669"/>
    <property type="project" value="InterPro"/>
</dbReference>
<dbReference type="PROSITE" id="PS50893">
    <property type="entry name" value="ABC_TRANSPORTER_2"/>
    <property type="match status" value="1"/>
</dbReference>
<accession>A0A346XZK4</accession>
<keyword evidence="3" id="KW-1003">Cell membrane</keyword>
<keyword evidence="8" id="KW-0046">Antibiotic resistance</keyword>
<dbReference type="KEGG" id="euz:DVS28_a2972"/>
<evidence type="ECO:0000256" key="8">
    <source>
        <dbReference type="ARBA" id="ARBA00023251"/>
    </source>
</evidence>
<keyword evidence="7" id="KW-0472">Membrane</keyword>
<evidence type="ECO:0000256" key="1">
    <source>
        <dbReference type="ARBA" id="ARBA00004202"/>
    </source>
</evidence>
<evidence type="ECO:0000256" key="3">
    <source>
        <dbReference type="ARBA" id="ARBA00022475"/>
    </source>
</evidence>
<evidence type="ECO:0000256" key="5">
    <source>
        <dbReference type="ARBA" id="ARBA00022840"/>
    </source>
</evidence>
<dbReference type="InterPro" id="IPR050763">
    <property type="entry name" value="ABC_transporter_ATP-binding"/>
</dbReference>
<dbReference type="AlphaFoldDB" id="A0A346XZK4"/>
<dbReference type="PANTHER" id="PTHR42711:SF16">
    <property type="entry name" value="ABC TRANSPORTER ATP-BINDING PROTEIN"/>
    <property type="match status" value="1"/>
</dbReference>
<evidence type="ECO:0000313" key="10">
    <source>
        <dbReference type="EMBL" id="AXV07651.1"/>
    </source>
</evidence>
<dbReference type="GO" id="GO:0005524">
    <property type="term" value="F:ATP binding"/>
    <property type="evidence" value="ECO:0007669"/>
    <property type="project" value="UniProtKB-KW"/>
</dbReference>
<proteinExistence type="predicted"/>
<protein>
    <submittedName>
        <fullName evidence="10">ABC transporter, ATP-binding subunit</fullName>
    </submittedName>
</protein>
<dbReference type="SMART" id="SM00382">
    <property type="entry name" value="AAA"/>
    <property type="match status" value="1"/>
</dbReference>
<comment type="subcellular location">
    <subcellularLocation>
        <location evidence="1">Cell membrane</location>
        <topology evidence="1">Peripheral membrane protein</topology>
    </subcellularLocation>
</comment>
<organism evidence="10 11">
    <name type="scientific">Euzebya pacifica</name>
    <dbReference type="NCBI Taxonomy" id="1608957"/>
    <lineage>
        <taxon>Bacteria</taxon>
        <taxon>Bacillati</taxon>
        <taxon>Actinomycetota</taxon>
        <taxon>Nitriliruptoria</taxon>
        <taxon>Euzebyales</taxon>
    </lineage>
</organism>
<dbReference type="CDD" id="cd03230">
    <property type="entry name" value="ABC_DR_subfamily_A"/>
    <property type="match status" value="1"/>
</dbReference>
<dbReference type="Gene3D" id="3.40.50.300">
    <property type="entry name" value="P-loop containing nucleotide triphosphate hydrolases"/>
    <property type="match status" value="1"/>
</dbReference>
<dbReference type="InterPro" id="IPR003439">
    <property type="entry name" value="ABC_transporter-like_ATP-bd"/>
</dbReference>
<gene>
    <name evidence="10" type="ORF">DVS28_a2972</name>
</gene>
<sequence>MTGLVKAYDDRRVVDQVDLAVPVGQVVALLGPNGAGKTTTVECIEGFRRPDAGTVRVLGLDPVRDRNTLTPKLGVMLQEGGVWQAATPREVLRLFARLHPDRWNPDDLIERLALGTVAGSKYRNLSGGEKQRLNLALALVGRPEVLILDEPTTGMDPEVRQQTWELIRGLRNEGTSVLLTTHFMQEAEVLADQVAIMARGRMLAEDSPAGLIATHAPPGIVVTTPDRIDAESLSDRLDGALVLADTADRWLVDAGERDPQSLLVGITTWFADNGRHLTSIATGGEGLEAAYLELTRQAFGEPATLPDGAGGGMPLEARR</sequence>
<evidence type="ECO:0000256" key="4">
    <source>
        <dbReference type="ARBA" id="ARBA00022741"/>
    </source>
</evidence>